<keyword evidence="2" id="KW-1185">Reference proteome</keyword>
<name>A0A6J5F6S8_9BURK</name>
<dbReference type="AlphaFoldDB" id="A0A6J5F6S8"/>
<reference evidence="1 2" key="1">
    <citation type="submission" date="2020-04" db="EMBL/GenBank/DDBJ databases">
        <authorList>
            <person name="De Canck E."/>
        </authorList>
    </citation>
    <scope>NUCLEOTIDE SEQUENCE [LARGE SCALE GENOMIC DNA]</scope>
    <source>
        <strain evidence="1 2">LMG 29542</strain>
    </source>
</reference>
<evidence type="ECO:0000313" key="2">
    <source>
        <dbReference type="Proteomes" id="UP000494363"/>
    </source>
</evidence>
<sequence length="94" mass="9933">MGYVYEVLCPAAALPELWLFGGGLGSEYCRCNEMEVAACSSYGGGGGTVGMRRHCAYVPNAGSDAMVLTTALDSQHGTRQRLFTMEAATQSKTT</sequence>
<evidence type="ECO:0000313" key="1">
    <source>
        <dbReference type="EMBL" id="CAB3774588.1"/>
    </source>
</evidence>
<gene>
    <name evidence="1" type="ORF">LMG29542_07966</name>
</gene>
<proteinExistence type="predicted"/>
<protein>
    <submittedName>
        <fullName evidence="1">Uncharacterized protein</fullName>
    </submittedName>
</protein>
<organism evidence="1 2">
    <name type="scientific">Paraburkholderia humisilvae</name>
    <dbReference type="NCBI Taxonomy" id="627669"/>
    <lineage>
        <taxon>Bacteria</taxon>
        <taxon>Pseudomonadati</taxon>
        <taxon>Pseudomonadota</taxon>
        <taxon>Betaproteobacteria</taxon>
        <taxon>Burkholderiales</taxon>
        <taxon>Burkholderiaceae</taxon>
        <taxon>Paraburkholderia</taxon>
    </lineage>
</organism>
<dbReference type="EMBL" id="CADIKH010000136">
    <property type="protein sequence ID" value="CAB3774588.1"/>
    <property type="molecule type" value="Genomic_DNA"/>
</dbReference>
<dbReference type="Proteomes" id="UP000494363">
    <property type="component" value="Unassembled WGS sequence"/>
</dbReference>
<accession>A0A6J5F6S8</accession>